<feature type="region of interest" description="Disordered" evidence="8">
    <location>
        <begin position="1430"/>
        <end position="1452"/>
    </location>
</feature>
<dbReference type="PANTHER" id="PTHR24394:SF38">
    <property type="entry name" value="CENTROSOME-ASSOCIATED ZINC FINGER PROTEIN CP190"/>
    <property type="match status" value="1"/>
</dbReference>
<dbReference type="GO" id="GO:0005634">
    <property type="term" value="C:nucleus"/>
    <property type="evidence" value="ECO:0007669"/>
    <property type="project" value="UniProtKB-SubCell"/>
</dbReference>
<dbReference type="Pfam" id="PF00651">
    <property type="entry name" value="BTB"/>
    <property type="match status" value="1"/>
</dbReference>
<gene>
    <name evidence="11" type="ORF">DCHRY22_LOCUS6934</name>
</gene>
<dbReference type="Gene3D" id="3.30.710.10">
    <property type="entry name" value="Potassium Channel Kv1.1, Chain A"/>
    <property type="match status" value="1"/>
</dbReference>
<evidence type="ECO:0000259" key="9">
    <source>
        <dbReference type="PROSITE" id="PS50097"/>
    </source>
</evidence>
<dbReference type="PANTHER" id="PTHR24394">
    <property type="entry name" value="ZINC FINGER PROTEIN"/>
    <property type="match status" value="1"/>
</dbReference>
<evidence type="ECO:0000313" key="11">
    <source>
        <dbReference type="EMBL" id="CAG9566262.1"/>
    </source>
</evidence>
<protein>
    <submittedName>
        <fullName evidence="11">(African queen) hypothetical protein</fullName>
    </submittedName>
</protein>
<feature type="domain" description="BTB" evidence="9">
    <location>
        <begin position="31"/>
        <end position="98"/>
    </location>
</feature>
<feature type="compositionally biased region" description="Polar residues" evidence="8">
    <location>
        <begin position="169"/>
        <end position="191"/>
    </location>
</feature>
<evidence type="ECO:0000256" key="5">
    <source>
        <dbReference type="ARBA" id="ARBA00022833"/>
    </source>
</evidence>
<feature type="region of interest" description="Disordered" evidence="8">
    <location>
        <begin position="169"/>
        <end position="223"/>
    </location>
</feature>
<evidence type="ECO:0000313" key="12">
    <source>
        <dbReference type="Proteomes" id="UP000789524"/>
    </source>
</evidence>
<dbReference type="PROSITE" id="PS00028">
    <property type="entry name" value="ZINC_FINGER_C2H2_1"/>
    <property type="match status" value="2"/>
</dbReference>
<evidence type="ECO:0000256" key="2">
    <source>
        <dbReference type="ARBA" id="ARBA00022723"/>
    </source>
</evidence>
<dbReference type="GO" id="GO:0008270">
    <property type="term" value="F:zinc ion binding"/>
    <property type="evidence" value="ECO:0007669"/>
    <property type="project" value="UniProtKB-KW"/>
</dbReference>
<feature type="compositionally biased region" description="Low complexity" evidence="8">
    <location>
        <begin position="192"/>
        <end position="202"/>
    </location>
</feature>
<dbReference type="OrthoDB" id="10069414at2759"/>
<accession>A0A8J2QN74</accession>
<proteinExistence type="predicted"/>
<keyword evidence="3" id="KW-0677">Repeat</keyword>
<evidence type="ECO:0000256" key="6">
    <source>
        <dbReference type="ARBA" id="ARBA00023242"/>
    </source>
</evidence>
<keyword evidence="2" id="KW-0479">Metal-binding</keyword>
<keyword evidence="5" id="KW-0862">Zinc</keyword>
<feature type="compositionally biased region" description="Basic and acidic residues" evidence="8">
    <location>
        <begin position="210"/>
        <end position="223"/>
    </location>
</feature>
<dbReference type="PROSITE" id="PS50097">
    <property type="entry name" value="BTB"/>
    <property type="match status" value="1"/>
</dbReference>
<comment type="subcellular location">
    <subcellularLocation>
        <location evidence="1">Nucleus</location>
    </subcellularLocation>
</comment>
<dbReference type="PROSITE" id="PS50157">
    <property type="entry name" value="ZINC_FINGER_C2H2_2"/>
    <property type="match status" value="2"/>
</dbReference>
<evidence type="ECO:0000256" key="7">
    <source>
        <dbReference type="PROSITE-ProRule" id="PRU00042"/>
    </source>
</evidence>
<evidence type="ECO:0000259" key="10">
    <source>
        <dbReference type="PROSITE" id="PS50157"/>
    </source>
</evidence>
<keyword evidence="4 7" id="KW-0863">Zinc-finger</keyword>
<sequence>MSESVKQVKVDNWGIYFLQRLKHFFNRTDYCDLTLQFQDNAQLKVHRLVLNACTEYFELLERTCEMYEDCLVMPDDLQADVVVPIINFMYTGQLEFRTELLEKLYQTSLIMNMPVLTKLLDGHRVSKPSLVQHYGKKYSKTDVSKILNLPVTPSSSFNSTSKRNYSTAFETSSTVKSKKPNTSNVNESLLKSDSNQSGSSTSQFPVFTEKNSKAAKEPRPTRYELPEELDEDNIFDNSFTNISYTSKPLMVHPETVKQYGSKKINLFEEGSSSSSRFIRSSSSDLVECKKITNSNIFEDDINDSIEENDIFSSTPSNKDITKDSSKLFDQILDSDGPKVTIEAKNKEVNNLDHAKIISEVLKKYPHLVKSNKNIKLKILNTPNKSKKSQSSNVLNEDKEVKLKAEMPDFTYETDVIDSKQAAQLIALGVENVKGPWICLICGTPGRALHFTSYYNFRKHLVEVHNEKPVPTICEYCGQKSLKRNYLLHHLLTKHGVEPPSNYHFPRCNVCNYIALNEALLVKHKMTHTELKQFRCNVCAANFNSSNQMLIHIQKTGHKYSAERKTNLKCIYCLKVFLRESNLYAHLKTNHKEAAKNDGIIDDSEEEQQEEEKIVSKQRKSDHTNIIKLEVPVTYENTYEDNNIQYEIERHPDGNIRVVSKKQRVVLPKHKILNSNYGSSVQNVNANKSQVKTKPVHRSPVKNEFLQETSSPNTLSNDEIVLIDNKEYIVRDYQLIPKKEKYMGEFIMPSNMETDAEENIQTVLPTTSMEYQNIHGNNYEAKMFVKKSNKANHPVQIVVSNEDEYKALMASHQSVLYEDRDDGKTLAMLTTNDHTLENRTIDLTNAQSNMMIIQDDFSMNVPETVSSENPNIVVVYSHPIEDQKQYQIITTQAINPQFVQSSAILTQNYETVTTSTPGISANASAQTAWQSNMPANTITMTTASEIQNMTMAGSLPIAHVENITTSEMNNLPEVHLTSSETVLGYKEMVNATNISNFNQSNIISSINVQAIEQPAGVITIQQQNDNNISQHSINNQYNQNEITTNIIQADSNATYASSVSISEHGQLTSVPPVMVPATILASINQSNAIPSLAQRTIITSLDPSTTSPNINPTTTIATLDPITNLATLIPTSNIASIDPTTNIATLVPSSTITTLDPTTNLATLVQTSTIATLDPTTNVATIVPATSIATIDPNTNIATLLPAATLDQENKIVTLDSTTIMEPITVDSTITVSTINTTGTETDLATISEQTTVVEELDIKDVVPATDSTTTLDIQDSSTTADEPAKTLAPEEPSVDNDNLPTTITLEEPTTTSTEPEKYSDSTDTHNTIEMPTKPSNEESDVGTEVVDTSEIPLETNVKEEISSTIPVTEKIIEEVKDSNVPAEEMEVDETIENIAKDIGVSPNTINVHEIPTKNPKSDDSNDLKKVVIESLTSEWSEDESENSPQPNNDDVPIITNEIKEEQKETVEIEESIENIQQEVDKQIAGDVSSIIDESTISSYENTITVVEEKPKEVIDTPKEQITSLLNEWDDNDSQENEDTDTVEVDGNTDIKSSENIPEKIHEDKIIETIKDENIKSLVSDWDEEDEENKV</sequence>
<feature type="region of interest" description="Disordered" evidence="8">
    <location>
        <begin position="1528"/>
        <end position="1552"/>
    </location>
</feature>
<feature type="domain" description="C2H2-type" evidence="10">
    <location>
        <begin position="567"/>
        <end position="595"/>
    </location>
</feature>
<feature type="domain" description="C2H2-type" evidence="10">
    <location>
        <begin position="533"/>
        <end position="564"/>
    </location>
</feature>
<dbReference type="GO" id="GO:0000981">
    <property type="term" value="F:DNA-binding transcription factor activity, RNA polymerase II-specific"/>
    <property type="evidence" value="ECO:0007669"/>
    <property type="project" value="TreeGrafter"/>
</dbReference>
<dbReference type="InterPro" id="IPR013087">
    <property type="entry name" value="Znf_C2H2_type"/>
</dbReference>
<dbReference type="SUPFAM" id="SSF57667">
    <property type="entry name" value="beta-beta-alpha zinc fingers"/>
    <property type="match status" value="1"/>
</dbReference>
<dbReference type="EMBL" id="CAKASE010000056">
    <property type="protein sequence ID" value="CAG9566262.1"/>
    <property type="molecule type" value="Genomic_DNA"/>
</dbReference>
<dbReference type="SMART" id="SM00355">
    <property type="entry name" value="ZnF_C2H2"/>
    <property type="match status" value="5"/>
</dbReference>
<feature type="compositionally biased region" description="Polar residues" evidence="8">
    <location>
        <begin position="1268"/>
        <end position="1280"/>
    </location>
</feature>
<name>A0A8J2QN74_9NEOP</name>
<dbReference type="InterPro" id="IPR011333">
    <property type="entry name" value="SKP1/BTB/POZ_sf"/>
</dbReference>
<dbReference type="InterPro" id="IPR036236">
    <property type="entry name" value="Znf_C2H2_sf"/>
</dbReference>
<feature type="compositionally biased region" description="Acidic residues" evidence="8">
    <location>
        <begin position="1528"/>
        <end position="1543"/>
    </location>
</feature>
<dbReference type="SUPFAM" id="SSF54695">
    <property type="entry name" value="POZ domain"/>
    <property type="match status" value="1"/>
</dbReference>
<keyword evidence="12" id="KW-1185">Reference proteome</keyword>
<organism evidence="11 12">
    <name type="scientific">Danaus chrysippus</name>
    <name type="common">African queen</name>
    <dbReference type="NCBI Taxonomy" id="151541"/>
    <lineage>
        <taxon>Eukaryota</taxon>
        <taxon>Metazoa</taxon>
        <taxon>Ecdysozoa</taxon>
        <taxon>Arthropoda</taxon>
        <taxon>Hexapoda</taxon>
        <taxon>Insecta</taxon>
        <taxon>Pterygota</taxon>
        <taxon>Neoptera</taxon>
        <taxon>Endopterygota</taxon>
        <taxon>Lepidoptera</taxon>
        <taxon>Glossata</taxon>
        <taxon>Ditrysia</taxon>
        <taxon>Papilionoidea</taxon>
        <taxon>Nymphalidae</taxon>
        <taxon>Danainae</taxon>
        <taxon>Danaini</taxon>
        <taxon>Danaina</taxon>
        <taxon>Danaus</taxon>
        <taxon>Anosia</taxon>
    </lineage>
</organism>
<evidence type="ECO:0000256" key="3">
    <source>
        <dbReference type="ARBA" id="ARBA00022737"/>
    </source>
</evidence>
<dbReference type="Proteomes" id="UP000789524">
    <property type="component" value="Unassembled WGS sequence"/>
</dbReference>
<dbReference type="Gene3D" id="3.30.160.60">
    <property type="entry name" value="Classic Zinc Finger"/>
    <property type="match status" value="2"/>
</dbReference>
<feature type="region of interest" description="Disordered" evidence="8">
    <location>
        <begin position="1268"/>
        <end position="1342"/>
    </location>
</feature>
<evidence type="ECO:0000256" key="1">
    <source>
        <dbReference type="ARBA" id="ARBA00004123"/>
    </source>
</evidence>
<evidence type="ECO:0000256" key="4">
    <source>
        <dbReference type="ARBA" id="ARBA00022771"/>
    </source>
</evidence>
<feature type="compositionally biased region" description="Basic and acidic residues" evidence="8">
    <location>
        <begin position="1314"/>
        <end position="1323"/>
    </location>
</feature>
<dbReference type="InterPro" id="IPR000210">
    <property type="entry name" value="BTB/POZ_dom"/>
</dbReference>
<evidence type="ECO:0000256" key="8">
    <source>
        <dbReference type="SAM" id="MobiDB-lite"/>
    </source>
</evidence>
<reference evidence="11" key="1">
    <citation type="submission" date="2021-09" db="EMBL/GenBank/DDBJ databases">
        <authorList>
            <person name="Martin H S."/>
        </authorList>
    </citation>
    <scope>NUCLEOTIDE SEQUENCE</scope>
</reference>
<comment type="caution">
    <text evidence="11">The sequence shown here is derived from an EMBL/GenBank/DDBJ whole genome shotgun (WGS) entry which is preliminary data.</text>
</comment>
<keyword evidence="6" id="KW-0539">Nucleus</keyword>
<dbReference type="SMART" id="SM00225">
    <property type="entry name" value="BTB"/>
    <property type="match status" value="1"/>
</dbReference>
<feature type="compositionally biased region" description="Low complexity" evidence="8">
    <location>
        <begin position="1300"/>
        <end position="1313"/>
    </location>
</feature>